<sequence>MAGYGNRTAVDTNPEDLTKEHSNTRFDRDDAHAYSNAHETYGSGATGGAGFGNKSSGPSLGEHDNSEFRFGSHSDTNPYSGATRHGSGSIGGAGYGNKTGEFSPSNDSTAGKLMEKAGNMMHKPNLADKGRAKREAEGFGQPESTL</sequence>
<proteinExistence type="predicted"/>
<comment type="caution">
    <text evidence="2">The sequence shown here is derived from an EMBL/GenBank/DDBJ whole genome shotgun (WGS) entry which is preliminary data.</text>
</comment>
<dbReference type="AlphaFoldDB" id="A0A7C8MF52"/>
<feature type="region of interest" description="Disordered" evidence="1">
    <location>
        <begin position="1"/>
        <end position="146"/>
    </location>
</feature>
<evidence type="ECO:0000256" key="1">
    <source>
        <dbReference type="SAM" id="MobiDB-lite"/>
    </source>
</evidence>
<name>A0A7C8MF52_9PLEO</name>
<feature type="compositionally biased region" description="Gly residues" evidence="1">
    <location>
        <begin position="88"/>
        <end position="97"/>
    </location>
</feature>
<evidence type="ECO:0000313" key="3">
    <source>
        <dbReference type="Proteomes" id="UP000481861"/>
    </source>
</evidence>
<reference evidence="2 3" key="1">
    <citation type="submission" date="2020-01" db="EMBL/GenBank/DDBJ databases">
        <authorList>
            <consortium name="DOE Joint Genome Institute"/>
            <person name="Haridas S."/>
            <person name="Albert R."/>
            <person name="Binder M."/>
            <person name="Bloem J."/>
            <person name="Labutti K."/>
            <person name="Salamov A."/>
            <person name="Andreopoulos B."/>
            <person name="Baker S.E."/>
            <person name="Barry K."/>
            <person name="Bills G."/>
            <person name="Bluhm B.H."/>
            <person name="Cannon C."/>
            <person name="Castanera R."/>
            <person name="Culley D.E."/>
            <person name="Daum C."/>
            <person name="Ezra D."/>
            <person name="Gonzalez J.B."/>
            <person name="Henrissat B."/>
            <person name="Kuo A."/>
            <person name="Liang C."/>
            <person name="Lipzen A."/>
            <person name="Lutzoni F."/>
            <person name="Magnuson J."/>
            <person name="Mondo S."/>
            <person name="Nolan M."/>
            <person name="Ohm R."/>
            <person name="Pangilinan J."/>
            <person name="Park H.-J.H."/>
            <person name="Ramirez L."/>
            <person name="Alfaro M."/>
            <person name="Sun H."/>
            <person name="Tritt A."/>
            <person name="Yoshinaga Y."/>
            <person name="Zwiers L.-H.L."/>
            <person name="Turgeon B.G."/>
            <person name="Goodwin S.B."/>
            <person name="Spatafora J.W."/>
            <person name="Crous P.W."/>
            <person name="Grigoriev I.V."/>
        </authorList>
    </citation>
    <scope>NUCLEOTIDE SEQUENCE [LARGE SCALE GENOMIC DNA]</scope>
    <source>
        <strain evidence="2 3">CBS 611.86</strain>
    </source>
</reference>
<evidence type="ECO:0000313" key="2">
    <source>
        <dbReference type="EMBL" id="KAF2875075.1"/>
    </source>
</evidence>
<accession>A0A7C8MF52</accession>
<feature type="compositionally biased region" description="Polar residues" evidence="1">
    <location>
        <begin position="100"/>
        <end position="109"/>
    </location>
</feature>
<dbReference type="Proteomes" id="UP000481861">
    <property type="component" value="Unassembled WGS sequence"/>
</dbReference>
<dbReference type="EMBL" id="JAADJZ010000005">
    <property type="protein sequence ID" value="KAF2875075.1"/>
    <property type="molecule type" value="Genomic_DNA"/>
</dbReference>
<keyword evidence="3" id="KW-1185">Reference proteome</keyword>
<protein>
    <submittedName>
        <fullName evidence="2">Uncharacterized protein</fullName>
    </submittedName>
</protein>
<dbReference type="OrthoDB" id="203279at2759"/>
<feature type="compositionally biased region" description="Basic and acidic residues" evidence="1">
    <location>
        <begin position="61"/>
        <end position="72"/>
    </location>
</feature>
<feature type="compositionally biased region" description="Basic and acidic residues" evidence="1">
    <location>
        <begin position="16"/>
        <end position="32"/>
    </location>
</feature>
<feature type="compositionally biased region" description="Basic and acidic residues" evidence="1">
    <location>
        <begin position="125"/>
        <end position="137"/>
    </location>
</feature>
<gene>
    <name evidence="2" type="ORF">BDV95DRAFT_591815</name>
</gene>
<organism evidence="2 3">
    <name type="scientific">Massariosphaeria phaeospora</name>
    <dbReference type="NCBI Taxonomy" id="100035"/>
    <lineage>
        <taxon>Eukaryota</taxon>
        <taxon>Fungi</taxon>
        <taxon>Dikarya</taxon>
        <taxon>Ascomycota</taxon>
        <taxon>Pezizomycotina</taxon>
        <taxon>Dothideomycetes</taxon>
        <taxon>Pleosporomycetidae</taxon>
        <taxon>Pleosporales</taxon>
        <taxon>Pleosporales incertae sedis</taxon>
        <taxon>Massariosphaeria</taxon>
    </lineage>
</organism>